<evidence type="ECO:0008006" key="3">
    <source>
        <dbReference type="Google" id="ProtNLM"/>
    </source>
</evidence>
<dbReference type="Proteomes" id="UP000002941">
    <property type="component" value="Unassembled WGS sequence"/>
</dbReference>
<evidence type="ECO:0000313" key="2">
    <source>
        <dbReference type="Proteomes" id="UP000002941"/>
    </source>
</evidence>
<keyword evidence="2" id="KW-1185">Reference proteome</keyword>
<dbReference type="RefSeq" id="WP_008732382.1">
    <property type="nucleotide sequence ID" value="NZ_AKFT01000162.1"/>
</dbReference>
<dbReference type="AlphaFoldDB" id="J0WXY2"/>
<dbReference type="eggNOG" id="COG2852">
    <property type="taxonomic scope" value="Bacteria"/>
</dbReference>
<proteinExistence type="predicted"/>
<accession>J0WXY2</accession>
<gene>
    <name evidence="1" type="ORF">HMPREF1318_2281</name>
</gene>
<protein>
    <recommendedName>
        <fullName evidence="3">DUF559 domain-containing protein</fullName>
    </recommendedName>
</protein>
<comment type="caution">
    <text evidence="1">The sequence shown here is derived from an EMBL/GenBank/DDBJ whole genome shotgun (WGS) entry which is preliminary data.</text>
</comment>
<dbReference type="EMBL" id="AKFT01000162">
    <property type="protein sequence ID" value="EJF41166.1"/>
    <property type="molecule type" value="Genomic_DNA"/>
</dbReference>
<dbReference type="Gene3D" id="3.40.960.10">
    <property type="entry name" value="VSR Endonuclease"/>
    <property type="match status" value="1"/>
</dbReference>
<organism evidence="1 2">
    <name type="scientific">Actinomyces massiliensis F0489</name>
    <dbReference type="NCBI Taxonomy" id="1125718"/>
    <lineage>
        <taxon>Bacteria</taxon>
        <taxon>Bacillati</taxon>
        <taxon>Actinomycetota</taxon>
        <taxon>Actinomycetes</taxon>
        <taxon>Actinomycetales</taxon>
        <taxon>Actinomycetaceae</taxon>
        <taxon>Actinomyces</taxon>
    </lineage>
</organism>
<reference evidence="1 2" key="1">
    <citation type="submission" date="2012-05" db="EMBL/GenBank/DDBJ databases">
        <authorList>
            <person name="Harkins D.M."/>
            <person name="Madupu R."/>
            <person name="Durkin A.S."/>
            <person name="Torralba M."/>
            <person name="Methe B."/>
            <person name="Sutton G.G."/>
            <person name="Nelson K.E."/>
        </authorList>
    </citation>
    <scope>NUCLEOTIDE SEQUENCE [LARGE SCALE GENOMIC DNA]</scope>
    <source>
        <strain evidence="1 2">F0489</strain>
    </source>
</reference>
<dbReference type="OrthoDB" id="2594539at2"/>
<sequence>MRRDEASEHLLARIHFAGALRRRDLALDRTSRRALRDLVEEGAVVERGGVVFAPGTDWPLIACRMLGGLLTCHSALAYYSLPELPHPGTVHVAIPSSRGRVRPLAGVVVHREPARWPPGMSPPVAPPRLLVARMLRCAEETPAVVVADAALRRGLVSRAELAAMLRSNRSGGPLGHRRLARCREKARSPIESIARLELEDAGHSVEVGVDVPGVGEVDMLVDDRLLVETDGYQFHSSKGDWSNDRRREQGLIAQGRLWVRLTYDDVMSGRTVPVVEAALNGLRRALSTAAV</sequence>
<evidence type="ECO:0000313" key="1">
    <source>
        <dbReference type="EMBL" id="EJF41166.1"/>
    </source>
</evidence>
<dbReference type="PATRIC" id="fig|1125718.3.peg.1989"/>
<name>J0WXY2_9ACTO</name>